<sequence>MSILDNFRDWKEFLGDRVEQAKQAGMESETLENVAYQIGGYLAEQVDPKNDQERLLKQLWDAGDQQQKQALASLMVKLVQDAGNVSRGN</sequence>
<proteinExistence type="predicted"/>
<reference evidence="3" key="1">
    <citation type="submission" date="2015-07" db="EMBL/GenBank/DDBJ databases">
        <title>Genome sequencing project for genomic taxonomy and phylogenomics of Bacillus-like bacteria.</title>
        <authorList>
            <person name="Liu B."/>
            <person name="Wang J."/>
            <person name="Zhu Y."/>
            <person name="Liu G."/>
            <person name="Chen Q."/>
            <person name="Chen Z."/>
            <person name="Lan J."/>
            <person name="Che J."/>
            <person name="Ge C."/>
            <person name="Shi H."/>
            <person name="Pan Z."/>
            <person name="Liu X."/>
        </authorList>
    </citation>
    <scope>NUCLEOTIDE SEQUENCE [LARGE SCALE GENOMIC DNA]</scope>
    <source>
        <strain evidence="3">DSM 9887</strain>
    </source>
</reference>
<gene>
    <name evidence="2" type="ORF">ADS79_13225</name>
    <name evidence="1" type="ORF">BRE01_38650</name>
</gene>
<dbReference type="Proteomes" id="UP000036834">
    <property type="component" value="Unassembled WGS sequence"/>
</dbReference>
<accession>A0A0K9YVR5</accession>
<dbReference type="InterPro" id="IPR021637">
    <property type="entry name" value="DUF3243"/>
</dbReference>
<dbReference type="PIRSF" id="PIRSF004764">
    <property type="entry name" value="YmfJ"/>
    <property type="match status" value="1"/>
</dbReference>
<dbReference type="PATRIC" id="fig|54915.3.peg.1636"/>
<name>A0A0K9YVR5_9BACL</name>
<evidence type="ECO:0008006" key="5">
    <source>
        <dbReference type="Google" id="ProtNLM"/>
    </source>
</evidence>
<protein>
    <recommendedName>
        <fullName evidence="5">DUF3243 domain-containing protein</fullName>
    </recommendedName>
</protein>
<evidence type="ECO:0000313" key="4">
    <source>
        <dbReference type="Proteomes" id="UP000319578"/>
    </source>
</evidence>
<organism evidence="2 3">
    <name type="scientific">Brevibacillus reuszeri</name>
    <dbReference type="NCBI Taxonomy" id="54915"/>
    <lineage>
        <taxon>Bacteria</taxon>
        <taxon>Bacillati</taxon>
        <taxon>Bacillota</taxon>
        <taxon>Bacilli</taxon>
        <taxon>Bacillales</taxon>
        <taxon>Paenibacillaceae</taxon>
        <taxon>Brevibacillus</taxon>
    </lineage>
</organism>
<dbReference type="AlphaFoldDB" id="A0A0K9YVR5"/>
<dbReference type="InterPro" id="IPR024702">
    <property type="entry name" value="Uncharacterised_YmfJ"/>
</dbReference>
<evidence type="ECO:0000313" key="3">
    <source>
        <dbReference type="Proteomes" id="UP000036834"/>
    </source>
</evidence>
<dbReference type="Pfam" id="PF11588">
    <property type="entry name" value="DUF3243"/>
    <property type="match status" value="1"/>
</dbReference>
<dbReference type="STRING" id="54915.ADS79_13225"/>
<dbReference type="Proteomes" id="UP000319578">
    <property type="component" value="Unassembled WGS sequence"/>
</dbReference>
<evidence type="ECO:0000313" key="1">
    <source>
        <dbReference type="EMBL" id="GED70163.1"/>
    </source>
</evidence>
<dbReference type="EMBL" id="BJON01000015">
    <property type="protein sequence ID" value="GED70163.1"/>
    <property type="molecule type" value="Genomic_DNA"/>
</dbReference>
<evidence type="ECO:0000313" key="2">
    <source>
        <dbReference type="EMBL" id="KNB72799.1"/>
    </source>
</evidence>
<dbReference type="OrthoDB" id="2382009at2"/>
<reference evidence="1 4" key="3">
    <citation type="submission" date="2019-06" db="EMBL/GenBank/DDBJ databases">
        <title>Whole genome shotgun sequence of Brevibacillus reuszeri NBRC 15719.</title>
        <authorList>
            <person name="Hosoyama A."/>
            <person name="Uohara A."/>
            <person name="Ohji S."/>
            <person name="Ichikawa N."/>
        </authorList>
    </citation>
    <scope>NUCLEOTIDE SEQUENCE [LARGE SCALE GENOMIC DNA]</scope>
    <source>
        <strain evidence="1 4">NBRC 15719</strain>
    </source>
</reference>
<dbReference type="EMBL" id="LGIQ01000007">
    <property type="protein sequence ID" value="KNB72799.1"/>
    <property type="molecule type" value="Genomic_DNA"/>
</dbReference>
<dbReference type="InterPro" id="IPR038292">
    <property type="entry name" value="YmfJ/YflH_sf"/>
</dbReference>
<reference evidence="2" key="2">
    <citation type="submission" date="2015-07" db="EMBL/GenBank/DDBJ databases">
        <title>MeaNS - Measles Nucleotide Surveillance Program.</title>
        <authorList>
            <person name="Tran T."/>
            <person name="Druce J."/>
        </authorList>
    </citation>
    <scope>NUCLEOTIDE SEQUENCE</scope>
    <source>
        <strain evidence="2">DSM 9887</strain>
    </source>
</reference>
<dbReference type="Gene3D" id="1.10.760.20">
    <property type="entry name" value="Protein of unknown function DUF3243"/>
    <property type="match status" value="1"/>
</dbReference>
<dbReference type="RefSeq" id="WP_049738844.1">
    <property type="nucleotide sequence ID" value="NZ_BJON01000015.1"/>
</dbReference>
<keyword evidence="4" id="KW-1185">Reference proteome</keyword>
<comment type="caution">
    <text evidence="2">The sequence shown here is derived from an EMBL/GenBank/DDBJ whole genome shotgun (WGS) entry which is preliminary data.</text>
</comment>